<evidence type="ECO:0000313" key="2">
    <source>
        <dbReference type="Proteomes" id="UP001057402"/>
    </source>
</evidence>
<name>A0ACB9QWQ4_9MYRT</name>
<gene>
    <name evidence="1" type="ORF">MLD38_019352</name>
</gene>
<protein>
    <submittedName>
        <fullName evidence="1">Uncharacterized protein</fullName>
    </submittedName>
</protein>
<keyword evidence="2" id="KW-1185">Reference proteome</keyword>
<proteinExistence type="predicted"/>
<sequence>MMIRTYGRRHREGVPLSYGGPIIDLDDSDEQDGESGGEDSGFGGGDPLSQDSLFSSQGSTRTRFDLVLGDGGSGGGREGRKKRRVSWGREGAMVTLMETQESGEMMESIDEVNFALDGLRGGQPVRVRRASLGSLLRFCGTPQRRRLLRANGMVRTIADALFVLSLDDLPSNLAAVTLLYLLTSDGQDDQLLESPRSIGFLIKMLKPVALAPTENKASKFGLKLSALRKDPEILCSSSDKLDISSSKLMSKVKEVLANCKDLKGGSSGASPELSPKWIALMTMEKASLTSLALDESSGAVRKMGGKFKEKLCEFGGLDAVFEVSMHCYTVLEGWKEQKSSSFRDDKHDEYLSSTVLLLKCLRIMENATFMSKENQIHLLEMRGSGRLDSKGVSMSFPKLIVNMIKILSGLSLLKSIPAGCSNDKVKSYESPNDPFDLCLMDKEDSCDDLVSRAVERCCSLGSKSSKKSIELSQDTQCRLDVSSRCLSSSSEVATSSGSGGFSSKLRFGSSMNSRGDTSKHLNGICSTSTTKGLHYTGSNGKKQNLSMDPILESDCSEDPFAFDDGEFKPTKWDLQYGKKKPRKSKSSRLAKREANDVSLLKPRRTQDSDNVGYNHQEESGNPNAHLSEEASSSGSIREEDFGLLSDCLLSGVKVLMNLTNDNPLGCKQIAACGGLETIASVIASHFPAFCSSTKLSLESKEKNPCLQLSSQTDKDLSDQELDLLVAILGLLVNLVEKDGNNRARLTKAKVKRHGLEGLDNGSGLDVVPLLCSIFMSNRGSGEAANDEKVPSLDDEDAMLQGEKEAEKMILEAYSALLLAFLSTESKFVRDSIAAYLPQGKIAVLVPVLERFVAFHVSLDMMTPETHKTVREVIESCRVL</sequence>
<dbReference type="EMBL" id="CM042884">
    <property type="protein sequence ID" value="KAI4371079.1"/>
    <property type="molecule type" value="Genomic_DNA"/>
</dbReference>
<dbReference type="Proteomes" id="UP001057402">
    <property type="component" value="Chromosome 5"/>
</dbReference>
<reference evidence="2" key="1">
    <citation type="journal article" date="2023" name="Front. Plant Sci.">
        <title>Chromosomal-level genome assembly of Melastoma candidum provides insights into trichome evolution.</title>
        <authorList>
            <person name="Zhong Y."/>
            <person name="Wu W."/>
            <person name="Sun C."/>
            <person name="Zou P."/>
            <person name="Liu Y."/>
            <person name="Dai S."/>
            <person name="Zhou R."/>
        </authorList>
    </citation>
    <scope>NUCLEOTIDE SEQUENCE [LARGE SCALE GENOMIC DNA]</scope>
</reference>
<comment type="caution">
    <text evidence="1">The sequence shown here is derived from an EMBL/GenBank/DDBJ whole genome shotgun (WGS) entry which is preliminary data.</text>
</comment>
<evidence type="ECO:0000313" key="1">
    <source>
        <dbReference type="EMBL" id="KAI4371079.1"/>
    </source>
</evidence>
<accession>A0ACB9QWQ4</accession>
<organism evidence="1 2">
    <name type="scientific">Melastoma candidum</name>
    <dbReference type="NCBI Taxonomy" id="119954"/>
    <lineage>
        <taxon>Eukaryota</taxon>
        <taxon>Viridiplantae</taxon>
        <taxon>Streptophyta</taxon>
        <taxon>Embryophyta</taxon>
        <taxon>Tracheophyta</taxon>
        <taxon>Spermatophyta</taxon>
        <taxon>Magnoliopsida</taxon>
        <taxon>eudicotyledons</taxon>
        <taxon>Gunneridae</taxon>
        <taxon>Pentapetalae</taxon>
        <taxon>rosids</taxon>
        <taxon>malvids</taxon>
        <taxon>Myrtales</taxon>
        <taxon>Melastomataceae</taxon>
        <taxon>Melastomatoideae</taxon>
        <taxon>Melastomateae</taxon>
        <taxon>Melastoma</taxon>
    </lineage>
</organism>